<dbReference type="SUPFAM" id="SSF56935">
    <property type="entry name" value="Porins"/>
    <property type="match status" value="1"/>
</dbReference>
<evidence type="ECO:0000256" key="7">
    <source>
        <dbReference type="PROSITE-ProRule" id="PRU01360"/>
    </source>
</evidence>
<dbReference type="Pfam" id="PF07715">
    <property type="entry name" value="Plug"/>
    <property type="match status" value="1"/>
</dbReference>
<dbReference type="OrthoDB" id="9768177at2"/>
<dbReference type="GO" id="GO:0009279">
    <property type="term" value="C:cell outer membrane"/>
    <property type="evidence" value="ECO:0007669"/>
    <property type="project" value="UniProtKB-SubCell"/>
</dbReference>
<evidence type="ECO:0000256" key="3">
    <source>
        <dbReference type="ARBA" id="ARBA00022452"/>
    </source>
</evidence>
<gene>
    <name evidence="10" type="ORF">D4L85_29090</name>
</gene>
<keyword evidence="11" id="KW-1185">Reference proteome</keyword>
<reference evidence="11" key="1">
    <citation type="submission" date="2018-09" db="EMBL/GenBank/DDBJ databases">
        <title>Chryseolinea sp. KIS68-18 isolated from soil.</title>
        <authorList>
            <person name="Weon H.-Y."/>
            <person name="Kwon S.-W."/>
            <person name="Lee S.A."/>
        </authorList>
    </citation>
    <scope>NUCLEOTIDE SEQUENCE [LARGE SCALE GENOMIC DNA]</scope>
    <source>
        <strain evidence="11">KIS68-18</strain>
    </source>
</reference>
<dbReference type="PROSITE" id="PS52016">
    <property type="entry name" value="TONB_DEPENDENT_REC_3"/>
    <property type="match status" value="1"/>
</dbReference>
<sequence>MKKLYRCMGLPLAMLLLFTSMALAQNRTVTGLITDENGTGMPGVNVIVKGTSNGTTTDSDGKYSIGVPEGTATLVVSFIGYATQEVDVGSRTAIDVKMASDVKQLNEVVVTALGIERNTKALQSSVTQISGDNFTQAREVNMANGLAGRVAGVNVTKIASGPAGSSRIVIRGAKSLNTQAGAMNQPLYVIDGIPMDNTNYGQAGVWGGGDQGDGTSSISPDDIQSMTVLKGASAAALYGSRAAQGVILITTKKGTARKGVGIEFNSNFVFDKIYNLTDWQHSYGSGAYTGVGSLANRVATKASNPEDVQSAFDNGWYDQAWGPKMDGSTVYHFDGKAHPYSYQGDQWDKFYRTGTSFTNSLAFTGGSETQNFRFSMANLNSKSVMPNSGFDRVNLSLASNSKFGKKLTLTTKIMYSNEKAKNRPNVSDSPGNAIQSVYYINNDYNIDEYRGDPNKPGAVWTGGPTPLDGKGNGQELQGSSNLWGQNPYWAAYQFKNTDTRDRILASGQLRYDITNFLYAQVKGGMDWSTKRGSQLTPEGTGYQLPGALTEYEARAREINLEYIVGFNKTFGKFNINAFGGGNKMTSEYEKSDLAGNGFNTPFLASISNAASKTFNYDYRKQGINSLFGSAEISFQNYLFLTATARKDWFSVLNYPHNNKFYPSIGASFVFSDAFAGLPQWLSFGKIRASWGRVGNAFSVVPYSTNLQYTTGLTHLSRPLGYYSSANTTNNGNLPNPDLVPYISTETEFGMDVRFFESRLGIDLTYYSQKTTEDILNAPISRASGFGTTSVNLGELTNKGIELLITGQPLRGAVTWDISLNFAKNNSKIVSLIPGTNILNVEEPRTRTVFVSQIVGQPFGTLTGVKQKVSPDGQLIYDKDGAPLTDNNYYVLGKGVPDFTGGLNNSFTYKQFNLAFLIDFKSGGKIYSGTNVRMTEAGFHKQTLQGRDGEAPLTINGVTEVTDASGAVTGYEPINRALAPGEAQNYWSQLGERAQDHFVYDASFIKLRQVTLGYNLPRTLLSKTPFQTASLSFVARNLAILYKNAENIDPESSYTSTNAQGLDYFGMPPTRTYGFNLRVSF</sequence>
<dbReference type="Proteomes" id="UP000266183">
    <property type="component" value="Chromosome"/>
</dbReference>
<dbReference type="SUPFAM" id="SSF49464">
    <property type="entry name" value="Carboxypeptidase regulatory domain-like"/>
    <property type="match status" value="1"/>
</dbReference>
<dbReference type="Gene3D" id="2.40.170.20">
    <property type="entry name" value="TonB-dependent receptor, beta-barrel domain"/>
    <property type="match status" value="1"/>
</dbReference>
<comment type="similarity">
    <text evidence="7">Belongs to the TonB-dependent receptor family.</text>
</comment>
<keyword evidence="6 7" id="KW-0998">Cell outer membrane</keyword>
<evidence type="ECO:0000256" key="2">
    <source>
        <dbReference type="ARBA" id="ARBA00022448"/>
    </source>
</evidence>
<keyword evidence="2 7" id="KW-0813">Transport</keyword>
<dbReference type="InterPro" id="IPR012910">
    <property type="entry name" value="Plug_dom"/>
</dbReference>
<keyword evidence="5 7" id="KW-0472">Membrane</keyword>
<dbReference type="NCBIfam" id="TIGR04057">
    <property type="entry name" value="SusC_RagA_signa"/>
    <property type="match status" value="1"/>
</dbReference>
<evidence type="ECO:0000256" key="1">
    <source>
        <dbReference type="ARBA" id="ARBA00004571"/>
    </source>
</evidence>
<dbReference type="EMBL" id="CP032382">
    <property type="protein sequence ID" value="AYB34384.1"/>
    <property type="molecule type" value="Genomic_DNA"/>
</dbReference>
<feature type="chain" id="PRO_5017291191" evidence="8">
    <location>
        <begin position="25"/>
        <end position="1080"/>
    </location>
</feature>
<proteinExistence type="inferred from homology"/>
<dbReference type="InterPro" id="IPR023997">
    <property type="entry name" value="TonB-dep_OMP_SusC/RagA_CS"/>
</dbReference>
<dbReference type="Gene3D" id="2.60.40.1120">
    <property type="entry name" value="Carboxypeptidase-like, regulatory domain"/>
    <property type="match status" value="1"/>
</dbReference>
<evidence type="ECO:0000256" key="6">
    <source>
        <dbReference type="ARBA" id="ARBA00023237"/>
    </source>
</evidence>
<comment type="subcellular location">
    <subcellularLocation>
        <location evidence="1 7">Cell outer membrane</location>
        <topology evidence="1 7">Multi-pass membrane protein</topology>
    </subcellularLocation>
</comment>
<feature type="signal peptide" evidence="8">
    <location>
        <begin position="1"/>
        <end position="24"/>
    </location>
</feature>
<dbReference type="KEGG" id="chk:D4L85_29090"/>
<evidence type="ECO:0000313" key="10">
    <source>
        <dbReference type="EMBL" id="AYB34384.1"/>
    </source>
</evidence>
<dbReference type="InterPro" id="IPR036942">
    <property type="entry name" value="Beta-barrel_TonB_sf"/>
</dbReference>
<accession>A0A385STY4</accession>
<dbReference type="RefSeq" id="WP_119757644.1">
    <property type="nucleotide sequence ID" value="NZ_CP032382.1"/>
</dbReference>
<dbReference type="Pfam" id="PF13715">
    <property type="entry name" value="CarbopepD_reg_2"/>
    <property type="match status" value="1"/>
</dbReference>
<evidence type="ECO:0000256" key="8">
    <source>
        <dbReference type="SAM" id="SignalP"/>
    </source>
</evidence>
<dbReference type="AlphaFoldDB" id="A0A385STY4"/>
<evidence type="ECO:0000259" key="9">
    <source>
        <dbReference type="Pfam" id="PF07715"/>
    </source>
</evidence>
<protein>
    <submittedName>
        <fullName evidence="10">SusC/RagA family TonB-linked outer membrane protein</fullName>
    </submittedName>
</protein>
<dbReference type="InterPro" id="IPR037066">
    <property type="entry name" value="Plug_dom_sf"/>
</dbReference>
<evidence type="ECO:0000313" key="11">
    <source>
        <dbReference type="Proteomes" id="UP000266183"/>
    </source>
</evidence>
<evidence type="ECO:0000256" key="5">
    <source>
        <dbReference type="ARBA" id="ARBA00023136"/>
    </source>
</evidence>
<organism evidence="10 11">
    <name type="scientific">Chryseolinea soli</name>
    <dbReference type="NCBI Taxonomy" id="2321403"/>
    <lineage>
        <taxon>Bacteria</taxon>
        <taxon>Pseudomonadati</taxon>
        <taxon>Bacteroidota</taxon>
        <taxon>Cytophagia</taxon>
        <taxon>Cytophagales</taxon>
        <taxon>Fulvivirgaceae</taxon>
        <taxon>Chryseolinea</taxon>
    </lineage>
</organism>
<keyword evidence="8" id="KW-0732">Signal</keyword>
<dbReference type="InterPro" id="IPR023996">
    <property type="entry name" value="TonB-dep_OMP_SusC/RagA"/>
</dbReference>
<dbReference type="NCBIfam" id="TIGR04056">
    <property type="entry name" value="OMP_RagA_SusC"/>
    <property type="match status" value="1"/>
</dbReference>
<dbReference type="InterPro" id="IPR039426">
    <property type="entry name" value="TonB-dep_rcpt-like"/>
</dbReference>
<dbReference type="Gene3D" id="2.170.130.10">
    <property type="entry name" value="TonB-dependent receptor, plug domain"/>
    <property type="match status" value="1"/>
</dbReference>
<evidence type="ECO:0000256" key="4">
    <source>
        <dbReference type="ARBA" id="ARBA00022692"/>
    </source>
</evidence>
<keyword evidence="4 7" id="KW-0812">Transmembrane</keyword>
<name>A0A385STY4_9BACT</name>
<dbReference type="InterPro" id="IPR008969">
    <property type="entry name" value="CarboxyPept-like_regulatory"/>
</dbReference>
<keyword evidence="3 7" id="KW-1134">Transmembrane beta strand</keyword>
<feature type="domain" description="TonB-dependent receptor plug" evidence="9">
    <location>
        <begin position="121"/>
        <end position="246"/>
    </location>
</feature>